<name>A0A9Q0XQ83_9SAUR</name>
<dbReference type="Proteomes" id="UP001142489">
    <property type="component" value="Unassembled WGS sequence"/>
</dbReference>
<evidence type="ECO:0000313" key="2">
    <source>
        <dbReference type="Proteomes" id="UP001142489"/>
    </source>
</evidence>
<comment type="caution">
    <text evidence="1">The sequence shown here is derived from an EMBL/GenBank/DDBJ whole genome shotgun (WGS) entry which is preliminary data.</text>
</comment>
<feature type="non-terminal residue" evidence="1">
    <location>
        <position position="138"/>
    </location>
</feature>
<gene>
    <name evidence="1" type="ORF">JRQ81_019465</name>
</gene>
<proteinExistence type="predicted"/>
<reference evidence="1" key="1">
    <citation type="journal article" date="2023" name="DNA Res.">
        <title>Chromosome-level genome assembly of Phrynocephalus forsythii using third-generation DNA sequencing and Hi-C analysis.</title>
        <authorList>
            <person name="Qi Y."/>
            <person name="Zhao W."/>
            <person name="Zhao Y."/>
            <person name="Niu C."/>
            <person name="Cao S."/>
            <person name="Zhang Y."/>
        </authorList>
    </citation>
    <scope>NUCLEOTIDE SEQUENCE</scope>
    <source>
        <tissue evidence="1">Muscle</tissue>
    </source>
</reference>
<accession>A0A9Q0XQ83</accession>
<dbReference type="EMBL" id="JAPFRF010000010">
    <property type="protein sequence ID" value="KAJ7319954.1"/>
    <property type="molecule type" value="Genomic_DNA"/>
</dbReference>
<dbReference type="AlphaFoldDB" id="A0A9Q0XQ83"/>
<organism evidence="1 2">
    <name type="scientific">Phrynocephalus forsythii</name>
    <dbReference type="NCBI Taxonomy" id="171643"/>
    <lineage>
        <taxon>Eukaryota</taxon>
        <taxon>Metazoa</taxon>
        <taxon>Chordata</taxon>
        <taxon>Craniata</taxon>
        <taxon>Vertebrata</taxon>
        <taxon>Euteleostomi</taxon>
        <taxon>Lepidosauria</taxon>
        <taxon>Squamata</taxon>
        <taxon>Bifurcata</taxon>
        <taxon>Unidentata</taxon>
        <taxon>Episquamata</taxon>
        <taxon>Toxicofera</taxon>
        <taxon>Iguania</taxon>
        <taxon>Acrodonta</taxon>
        <taxon>Agamidae</taxon>
        <taxon>Agaminae</taxon>
        <taxon>Phrynocephalus</taxon>
    </lineage>
</organism>
<sequence>MTGGEDVQLYQAISLRTAHRLTAPVAAPATATAAPQVPPQHFPDNNQSMPLGDHLLLTQALELEGSKGCLYRPHSFRRGTASTAAAIGYVMSDIRAWGHWYSACYKHSVRPLPDCYGGGLFSLTSYVSTCHCSSEHLQ</sequence>
<protein>
    <submittedName>
        <fullName evidence="1">Uncharacterized protein</fullName>
    </submittedName>
</protein>
<keyword evidence="2" id="KW-1185">Reference proteome</keyword>
<evidence type="ECO:0000313" key="1">
    <source>
        <dbReference type="EMBL" id="KAJ7319954.1"/>
    </source>
</evidence>